<keyword evidence="3" id="KW-1185">Reference proteome</keyword>
<evidence type="ECO:0000313" key="3">
    <source>
        <dbReference type="Proteomes" id="UP000575068"/>
    </source>
</evidence>
<proteinExistence type="predicted"/>
<feature type="compositionally biased region" description="Basic and acidic residues" evidence="1">
    <location>
        <begin position="38"/>
        <end position="59"/>
    </location>
</feature>
<organism evidence="2 3">
    <name type="scientific">Rhizorhapis suberifaciens</name>
    <name type="common">corky root of lettuce</name>
    <dbReference type="NCBI Taxonomy" id="13656"/>
    <lineage>
        <taxon>Bacteria</taxon>
        <taxon>Pseudomonadati</taxon>
        <taxon>Pseudomonadota</taxon>
        <taxon>Alphaproteobacteria</taxon>
        <taxon>Sphingomonadales</taxon>
        <taxon>Sphingomonadaceae</taxon>
        <taxon>Rhizorhapis</taxon>
    </lineage>
</organism>
<dbReference type="AlphaFoldDB" id="A0A840HRY6"/>
<evidence type="ECO:0000256" key="1">
    <source>
        <dbReference type="SAM" id="MobiDB-lite"/>
    </source>
</evidence>
<name>A0A840HRY6_9SPHN</name>
<protein>
    <submittedName>
        <fullName evidence="2">Uncharacterized protein</fullName>
    </submittedName>
</protein>
<feature type="region of interest" description="Disordered" evidence="1">
    <location>
        <begin position="29"/>
        <end position="71"/>
    </location>
</feature>
<evidence type="ECO:0000313" key="2">
    <source>
        <dbReference type="EMBL" id="MBB4640725.1"/>
    </source>
</evidence>
<comment type="caution">
    <text evidence="2">The sequence shown here is derived from an EMBL/GenBank/DDBJ whole genome shotgun (WGS) entry which is preliminary data.</text>
</comment>
<reference evidence="2 3" key="1">
    <citation type="submission" date="2020-08" db="EMBL/GenBank/DDBJ databases">
        <title>Genomic Encyclopedia of Type Strains, Phase IV (KMG-IV): sequencing the most valuable type-strain genomes for metagenomic binning, comparative biology and taxonomic classification.</title>
        <authorList>
            <person name="Goeker M."/>
        </authorList>
    </citation>
    <scope>NUCLEOTIDE SEQUENCE [LARGE SCALE GENOMIC DNA]</scope>
    <source>
        <strain evidence="2 3">DSM 7465</strain>
    </source>
</reference>
<dbReference type="Proteomes" id="UP000575068">
    <property type="component" value="Unassembled WGS sequence"/>
</dbReference>
<gene>
    <name evidence="2" type="ORF">HNQ99_001018</name>
</gene>
<accession>A0A840HRY6</accession>
<dbReference type="EMBL" id="JACHOV010000003">
    <property type="protein sequence ID" value="MBB4640725.1"/>
    <property type="molecule type" value="Genomic_DNA"/>
</dbReference>
<sequence>MANPFNADKGYPVSLQCAAEAVFGPNEKLRRLLQQSHPEPKENRQSNAADDWRSVDKKLQPKTSGGKPRDW</sequence>